<name>A0A6M5CER8_9CAUD</name>
<organism evidence="1">
    <name type="scientific">Vibrio phage Vc1</name>
    <dbReference type="NCBI Taxonomy" id="1480731"/>
    <lineage>
        <taxon>Viruses</taxon>
        <taxon>Duplodnaviria</taxon>
        <taxon>Heunggongvirae</taxon>
        <taxon>Uroviricota</taxon>
        <taxon>Caudoviricetes</taxon>
        <taxon>Drexlerviridae</taxon>
        <taxon>Jhansiroadvirus</taxon>
        <taxon>Jhansiroadvirus gwaliVC1</taxon>
    </lineage>
</organism>
<dbReference type="SUPFAM" id="SSF52540">
    <property type="entry name" value="P-loop containing nucleoside triphosphate hydrolases"/>
    <property type="match status" value="1"/>
</dbReference>
<evidence type="ECO:0000313" key="1">
    <source>
        <dbReference type="EMBL" id="QJT70650.1"/>
    </source>
</evidence>
<dbReference type="EMBL" id="MT360682">
    <property type="protein sequence ID" value="QJT70650.1"/>
    <property type="molecule type" value="Genomic_DNA"/>
</dbReference>
<protein>
    <submittedName>
        <fullName evidence="1">Uncharacterized protein</fullName>
    </submittedName>
</protein>
<dbReference type="InterPro" id="IPR027417">
    <property type="entry name" value="P-loop_NTPase"/>
</dbReference>
<proteinExistence type="predicted"/>
<accession>A0A6M5CER8</accession>
<sequence>MAKIILLNAPKGAGKDTIANAICERIDYPRKASFKAPMFQIALAIRDKRSIACSLMLTVTESRRKKHTISCTN</sequence>
<gene>
    <name evidence="1" type="ORF">2019VC1_45</name>
</gene>
<reference evidence="1" key="1">
    <citation type="submission" date="2020-04" db="EMBL/GenBank/DDBJ databases">
        <authorList>
            <person name="Kumar P."/>
            <person name="Meghvansi M.K."/>
            <person name="Kamboj D.V."/>
        </authorList>
    </citation>
    <scope>NUCLEOTIDE SEQUENCE [LARGE SCALE GENOMIC DNA]</scope>
</reference>